<protein>
    <submittedName>
        <fullName evidence="1">Uncharacterized protein</fullName>
    </submittedName>
</protein>
<organism evidence="1">
    <name type="scientific">Opuntia streptacantha</name>
    <name type="common">Prickly pear cactus</name>
    <name type="synonym">Opuntia cardona</name>
    <dbReference type="NCBI Taxonomy" id="393608"/>
    <lineage>
        <taxon>Eukaryota</taxon>
        <taxon>Viridiplantae</taxon>
        <taxon>Streptophyta</taxon>
        <taxon>Embryophyta</taxon>
        <taxon>Tracheophyta</taxon>
        <taxon>Spermatophyta</taxon>
        <taxon>Magnoliopsida</taxon>
        <taxon>eudicotyledons</taxon>
        <taxon>Gunneridae</taxon>
        <taxon>Pentapetalae</taxon>
        <taxon>Caryophyllales</taxon>
        <taxon>Cactineae</taxon>
        <taxon>Cactaceae</taxon>
        <taxon>Opuntioideae</taxon>
        <taxon>Opuntia</taxon>
    </lineage>
</organism>
<dbReference type="EMBL" id="GISG01249447">
    <property type="protein sequence ID" value="MBA4671042.1"/>
    <property type="molecule type" value="Transcribed_RNA"/>
</dbReference>
<proteinExistence type="predicted"/>
<accession>A0A7C9EKU9</accession>
<evidence type="ECO:0000313" key="1">
    <source>
        <dbReference type="EMBL" id="MBA4671042.1"/>
    </source>
</evidence>
<name>A0A7C9EKU9_OPUST</name>
<dbReference type="InterPro" id="IPR011990">
    <property type="entry name" value="TPR-like_helical_dom_sf"/>
</dbReference>
<dbReference type="Gene3D" id="1.25.40.10">
    <property type="entry name" value="Tetratricopeptide repeat domain"/>
    <property type="match status" value="1"/>
</dbReference>
<reference evidence="1" key="2">
    <citation type="submission" date="2020-07" db="EMBL/GenBank/DDBJ databases">
        <authorList>
            <person name="Vera ALvarez R."/>
            <person name="Arias-Moreno D.M."/>
            <person name="Jimenez-Jacinto V."/>
            <person name="Jimenez-Bremont J.F."/>
            <person name="Swaminathan K."/>
            <person name="Moose S.P."/>
            <person name="Guerrero-Gonzalez M.L."/>
            <person name="Marino-Ramirez L."/>
            <person name="Landsman D."/>
            <person name="Rodriguez-Kessler M."/>
            <person name="Delgado-Sanchez P."/>
        </authorList>
    </citation>
    <scope>NUCLEOTIDE SEQUENCE</scope>
    <source>
        <tissue evidence="1">Cladode</tissue>
    </source>
</reference>
<dbReference type="AlphaFoldDB" id="A0A7C9EKU9"/>
<reference evidence="1" key="1">
    <citation type="journal article" date="2013" name="J. Plant Res.">
        <title>Effect of fungi and light on seed germination of three Opuntia species from semiarid lands of central Mexico.</title>
        <authorList>
            <person name="Delgado-Sanchez P."/>
            <person name="Jimenez-Bremont J.F."/>
            <person name="Guerrero-Gonzalez Mde L."/>
            <person name="Flores J."/>
        </authorList>
    </citation>
    <scope>NUCLEOTIDE SEQUENCE</scope>
    <source>
        <tissue evidence="1">Cladode</tissue>
    </source>
</reference>
<sequence length="127" mass="14477">MAAGDESPTIAELSDGFYDVEEFVCGNEGELARDRARQVFDYVQKGNQAFRSRRFEEAIKCYSRANIIKQGDPTILSNRCAAYIRLSQFLKSRPPCDSECNPLNGLDPTVHAEVCPYLFVCVYYFLW</sequence>
<dbReference type="SUPFAM" id="SSF48452">
    <property type="entry name" value="TPR-like"/>
    <property type="match status" value="1"/>
</dbReference>